<dbReference type="InterPro" id="IPR001019">
    <property type="entry name" value="Gprotein_alpha_su"/>
</dbReference>
<reference evidence="1 2" key="1">
    <citation type="submission" date="2024-03" db="EMBL/GenBank/DDBJ databases">
        <title>Aureococcus anophagefferens CCMP1851 and Kratosvirus quantuckense: Draft genome of a second virus-susceptible host strain in the model system.</title>
        <authorList>
            <person name="Chase E."/>
            <person name="Truchon A.R."/>
            <person name="Schepens W."/>
            <person name="Wilhelm S.W."/>
        </authorList>
    </citation>
    <scope>NUCLEOTIDE SEQUENCE [LARGE SCALE GENOMIC DNA]</scope>
    <source>
        <strain evidence="1 2">CCMP1851</strain>
    </source>
</reference>
<dbReference type="GO" id="GO:0031683">
    <property type="term" value="F:G-protein beta/gamma-subunit complex binding"/>
    <property type="evidence" value="ECO:0007669"/>
    <property type="project" value="InterPro"/>
</dbReference>
<dbReference type="PRINTS" id="PR00318">
    <property type="entry name" value="GPROTEINA"/>
</dbReference>
<dbReference type="CDD" id="cd00066">
    <property type="entry name" value="G-alpha"/>
    <property type="match status" value="1"/>
</dbReference>
<evidence type="ECO:0000313" key="1">
    <source>
        <dbReference type="EMBL" id="KAK7237371.1"/>
    </source>
</evidence>
<dbReference type="GO" id="GO:0005525">
    <property type="term" value="F:GTP binding"/>
    <property type="evidence" value="ECO:0007669"/>
    <property type="project" value="UniProtKB-KW"/>
</dbReference>
<dbReference type="SMART" id="SM00275">
    <property type="entry name" value="G_alpha"/>
    <property type="match status" value="1"/>
</dbReference>
<protein>
    <submittedName>
        <fullName evidence="1">Guanine nucleotide binding protein alpha subunit</fullName>
    </submittedName>
</protein>
<dbReference type="GO" id="GO:0003924">
    <property type="term" value="F:GTPase activity"/>
    <property type="evidence" value="ECO:0007669"/>
    <property type="project" value="InterPro"/>
</dbReference>
<dbReference type="Gene3D" id="3.40.50.300">
    <property type="entry name" value="P-loop containing nucleotide triphosphate hydrolases"/>
    <property type="match status" value="1"/>
</dbReference>
<comment type="caution">
    <text evidence="1">The sequence shown here is derived from an EMBL/GenBank/DDBJ whole genome shotgun (WGS) entry which is preliminary data.</text>
</comment>
<proteinExistence type="predicted"/>
<keyword evidence="2" id="KW-1185">Reference proteome</keyword>
<dbReference type="GO" id="GO:0005737">
    <property type="term" value="C:cytoplasm"/>
    <property type="evidence" value="ECO:0007669"/>
    <property type="project" value="TreeGrafter"/>
</dbReference>
<dbReference type="GO" id="GO:0046872">
    <property type="term" value="F:metal ion binding"/>
    <property type="evidence" value="ECO:0007669"/>
    <property type="project" value="UniProtKB-KW"/>
</dbReference>
<gene>
    <name evidence="1" type="ORF">SO694_000950108</name>
</gene>
<dbReference type="InterPro" id="IPR011025">
    <property type="entry name" value="GproteinA_insert"/>
</dbReference>
<dbReference type="GO" id="GO:0007188">
    <property type="term" value="P:adenylate cyclase-modulating G protein-coupled receptor signaling pathway"/>
    <property type="evidence" value="ECO:0007669"/>
    <property type="project" value="TreeGrafter"/>
</dbReference>
<organism evidence="1 2">
    <name type="scientific">Aureococcus anophagefferens</name>
    <name type="common">Harmful bloom alga</name>
    <dbReference type="NCBI Taxonomy" id="44056"/>
    <lineage>
        <taxon>Eukaryota</taxon>
        <taxon>Sar</taxon>
        <taxon>Stramenopiles</taxon>
        <taxon>Ochrophyta</taxon>
        <taxon>Pelagophyceae</taxon>
        <taxon>Pelagomonadales</taxon>
        <taxon>Pelagomonadaceae</taxon>
        <taxon>Aureococcus</taxon>
    </lineage>
</organism>
<dbReference type="EMBL" id="JBBJCI010000251">
    <property type="protein sequence ID" value="KAK7237371.1"/>
    <property type="molecule type" value="Genomic_DNA"/>
</dbReference>
<dbReference type="Proteomes" id="UP001363151">
    <property type="component" value="Unassembled WGS sequence"/>
</dbReference>
<dbReference type="Gene3D" id="1.10.400.10">
    <property type="entry name" value="GI Alpha 1, domain 2-like"/>
    <property type="match status" value="1"/>
</dbReference>
<dbReference type="PROSITE" id="PS51882">
    <property type="entry name" value="G_ALPHA"/>
    <property type="match status" value="1"/>
</dbReference>
<dbReference type="Pfam" id="PF00503">
    <property type="entry name" value="G-alpha"/>
    <property type="match status" value="1"/>
</dbReference>
<evidence type="ECO:0000313" key="2">
    <source>
        <dbReference type="Proteomes" id="UP001363151"/>
    </source>
</evidence>
<sequence length="363" mass="41726">MGTCASADADSAEDKEIAKKVEEQKDKDENKIKLLLLGAGESGKSTIFKQMKILYGEPTMNQDDLNLVRSIIYNNTITTMQTILEYCETFELKGQVLPENEAHFQKVMEADENDDLDAELGASMDALWKDPGVQATWDRRSDYQIVESLKYYFKNILRISEPGYMNKDEYTKEEQLQYQQDALLARVRTSGIVTEAYNIDGKMFEMYDVGGQRNERRKWIHCFENVTAVIFVAAISEYNQKLFEDATTNRMLEALEIFEEINQNKFFVKASMILFLNKRDLFEDKIKKYDIKDSPGFSDYTGGCDYDAGCAYFVGKFMRRKGDPDKVVYHHITCATDTSNVAIVFNSCKQIILQKNMENAGFM</sequence>
<accession>A0ABR1FSG7</accession>
<dbReference type="PANTHER" id="PTHR10218">
    <property type="entry name" value="GTP-BINDING PROTEIN ALPHA SUBUNIT"/>
    <property type="match status" value="1"/>
</dbReference>
<dbReference type="GO" id="GO:0005834">
    <property type="term" value="C:heterotrimeric G-protein complex"/>
    <property type="evidence" value="ECO:0007669"/>
    <property type="project" value="TreeGrafter"/>
</dbReference>
<dbReference type="InterPro" id="IPR027417">
    <property type="entry name" value="P-loop_NTPase"/>
</dbReference>
<dbReference type="PANTHER" id="PTHR10218:SF302">
    <property type="entry name" value="GUANINE NUCLEOTIDE-BINDING PROTEIN ALPHA-5 SUBUNIT"/>
    <property type="match status" value="1"/>
</dbReference>
<dbReference type="SUPFAM" id="SSF47895">
    <property type="entry name" value="Transducin (alpha subunit), insertion domain"/>
    <property type="match status" value="1"/>
</dbReference>
<name>A0ABR1FSG7_AURAN</name>
<dbReference type="KEGG" id="aaf:AURANDRAFT_70116"/>
<dbReference type="SUPFAM" id="SSF52540">
    <property type="entry name" value="P-loop containing nucleoside triphosphate hydrolases"/>
    <property type="match status" value="1"/>
</dbReference>
<dbReference type="GO" id="GO:0001664">
    <property type="term" value="F:G protein-coupled receptor binding"/>
    <property type="evidence" value="ECO:0007669"/>
    <property type="project" value="TreeGrafter"/>
</dbReference>